<proteinExistence type="predicted"/>
<evidence type="ECO:0000256" key="2">
    <source>
        <dbReference type="ARBA" id="ARBA00012438"/>
    </source>
</evidence>
<dbReference type="PROSITE" id="PS50109">
    <property type="entry name" value="HIS_KIN"/>
    <property type="match status" value="1"/>
</dbReference>
<dbReference type="InterPro" id="IPR003661">
    <property type="entry name" value="HisK_dim/P_dom"/>
</dbReference>
<sequence>MPDASRPEEPWWLDEKWSGAMRAATLRLFSDGCIGCVLVTNKQRLLLNAEMTRICGYTQDEVPTLYDWFEKLYSPHHETVIEFYNSEFDNEFRLQGKARENAAPGEIYARRIVQMRRKDGDTRYCQFSCMRVYPTTESTDVEHAIAVWIIADIDSQTKKTVSFEHQLNITKMTLNTLREAILWMGPEGIVEDCNEGVQKLAKGKGKALVGMHVSEALPSLTVQSSETGHFCPFDVQVLLDDVMTRVKSASTKKKWENADFSALRKAYLSDGEGNRAPVMIKLVPALHGSGGSVDMENIMEFGSAGIGTTIVKFGENSLHGFVLSIEDLSAAEQVLDAEKRAKERSLFLSVMSHEIRTPLNGIVGIVEELDSQAEHLPEIREHTETLRCSSDTLLTLVNNILDFSKLDSGAMELTMSSVVLSEEVGRLIRTFDGQARKAGLKLSFACTGLDISGVEFLVDWRKLMQVLMNLVSNALKFTPRVTPSGSKGHVSLTLEVGSTSSVSLPPPTASTSERCEGGDNQSSYRLTFAVRDNGIGIEPSKQSRVFEVFRQADASIHSSYGGTGLGLSITKRLVELMGSSIRLESAVGEGSCFSFSIILDGRNASSSTTTTTVRSGNHPVQVGGSAVKEHSSCAKAEKISSPPLRADAEGSTVEADSSRWLGEGGLLASNCPLPPPVSQAMSAQPVGASYSLSPTSSALSGTSSHAPWEPLQALRIQKEGMLIAVVDDDPVNVKVAKLTLKRMGYAGFSTFNDGTHLVAAYQTMLANQVFNLLSTFTLEERRSMVSSGKCPVLGFSFILMDLHMPTMEGTTATRHCFSYHARALLLLSSFDSSQGGRMTEEEVKSYLLDDDTLSLFISAQDVISCFCSATRAHCPSLLPSTISTFLSLCPRVLGASADVELSVQRRCLSSGMLRFVGKPCTKVVLERALTGLVLQVDEV</sequence>
<feature type="region of interest" description="Disordered" evidence="7">
    <location>
        <begin position="498"/>
        <end position="520"/>
    </location>
</feature>
<name>A0A7S3D3D3_9EUKA</name>
<feature type="region of interest" description="Disordered" evidence="7">
    <location>
        <begin position="606"/>
        <end position="655"/>
    </location>
</feature>
<dbReference type="EC" id="2.7.13.3" evidence="2"/>
<dbReference type="InterPro" id="IPR036890">
    <property type="entry name" value="HATPase_C_sf"/>
</dbReference>
<dbReference type="InterPro" id="IPR036097">
    <property type="entry name" value="HisK_dim/P_sf"/>
</dbReference>
<dbReference type="SMART" id="SM00388">
    <property type="entry name" value="HisKA"/>
    <property type="match status" value="1"/>
</dbReference>
<protein>
    <recommendedName>
        <fullName evidence="2">histidine kinase</fullName>
        <ecNumber evidence="2">2.7.13.3</ecNumber>
    </recommendedName>
</protein>
<dbReference type="InterPro" id="IPR004358">
    <property type="entry name" value="Sig_transdc_His_kin-like_C"/>
</dbReference>
<dbReference type="PROSITE" id="PS00018">
    <property type="entry name" value="EF_HAND_1"/>
    <property type="match status" value="1"/>
</dbReference>
<dbReference type="InterPro" id="IPR011006">
    <property type="entry name" value="CheY-like_superfamily"/>
</dbReference>
<accession>A0A7S3D3D3</accession>
<dbReference type="GO" id="GO:0000155">
    <property type="term" value="F:phosphorelay sensor kinase activity"/>
    <property type="evidence" value="ECO:0007669"/>
    <property type="project" value="InterPro"/>
</dbReference>
<organism evidence="10">
    <name type="scientific">Palpitomonas bilix</name>
    <dbReference type="NCBI Taxonomy" id="652834"/>
    <lineage>
        <taxon>Eukaryota</taxon>
        <taxon>Eukaryota incertae sedis</taxon>
    </lineage>
</organism>
<dbReference type="CDD" id="cd16922">
    <property type="entry name" value="HATPase_EvgS-ArcB-TorS-like"/>
    <property type="match status" value="1"/>
</dbReference>
<dbReference type="CDD" id="cd00082">
    <property type="entry name" value="HisKA"/>
    <property type="match status" value="1"/>
</dbReference>
<dbReference type="InterPro" id="IPR005467">
    <property type="entry name" value="His_kinase_dom"/>
</dbReference>
<evidence type="ECO:0000256" key="5">
    <source>
        <dbReference type="ARBA" id="ARBA00022777"/>
    </source>
</evidence>
<gene>
    <name evidence="10" type="ORF">PBIL07802_LOCUS7374</name>
</gene>
<keyword evidence="3 6" id="KW-0597">Phosphoprotein</keyword>
<feature type="modified residue" description="4-aspartylphosphate" evidence="6">
    <location>
        <position position="801"/>
    </location>
</feature>
<dbReference type="Pfam" id="PF00512">
    <property type="entry name" value="HisKA"/>
    <property type="match status" value="1"/>
</dbReference>
<evidence type="ECO:0000259" key="8">
    <source>
        <dbReference type="PROSITE" id="PS50109"/>
    </source>
</evidence>
<evidence type="ECO:0000256" key="7">
    <source>
        <dbReference type="SAM" id="MobiDB-lite"/>
    </source>
</evidence>
<dbReference type="Gene3D" id="3.40.50.2300">
    <property type="match status" value="1"/>
</dbReference>
<evidence type="ECO:0000313" key="10">
    <source>
        <dbReference type="EMBL" id="CAE0245194.1"/>
    </source>
</evidence>
<feature type="domain" description="Histidine kinase" evidence="8">
    <location>
        <begin position="350"/>
        <end position="601"/>
    </location>
</feature>
<feature type="compositionally biased region" description="Basic and acidic residues" evidence="7">
    <location>
        <begin position="627"/>
        <end position="638"/>
    </location>
</feature>
<dbReference type="PANTHER" id="PTHR43047">
    <property type="entry name" value="TWO-COMPONENT HISTIDINE PROTEIN KINASE"/>
    <property type="match status" value="1"/>
</dbReference>
<dbReference type="InterPro" id="IPR018247">
    <property type="entry name" value="EF_Hand_1_Ca_BS"/>
</dbReference>
<dbReference type="SUPFAM" id="SSF52172">
    <property type="entry name" value="CheY-like"/>
    <property type="match status" value="1"/>
</dbReference>
<dbReference type="Gene3D" id="3.30.565.10">
    <property type="entry name" value="Histidine kinase-like ATPase, C-terminal domain"/>
    <property type="match status" value="1"/>
</dbReference>
<comment type="catalytic activity">
    <reaction evidence="1">
        <text>ATP + protein L-histidine = ADP + protein N-phospho-L-histidine.</text>
        <dbReference type="EC" id="2.7.13.3"/>
    </reaction>
</comment>
<dbReference type="InterPro" id="IPR003594">
    <property type="entry name" value="HATPase_dom"/>
</dbReference>
<dbReference type="PROSITE" id="PS50110">
    <property type="entry name" value="RESPONSE_REGULATORY"/>
    <property type="match status" value="1"/>
</dbReference>
<dbReference type="Pfam" id="PF02518">
    <property type="entry name" value="HATPase_c"/>
    <property type="match status" value="1"/>
</dbReference>
<feature type="domain" description="Response regulatory" evidence="9">
    <location>
        <begin position="722"/>
        <end position="933"/>
    </location>
</feature>
<evidence type="ECO:0000259" key="9">
    <source>
        <dbReference type="PROSITE" id="PS50110"/>
    </source>
</evidence>
<keyword evidence="4" id="KW-0808">Transferase</keyword>
<dbReference type="SUPFAM" id="SSF47384">
    <property type="entry name" value="Homodimeric domain of signal transducing histidine kinase"/>
    <property type="match status" value="1"/>
</dbReference>
<evidence type="ECO:0000256" key="6">
    <source>
        <dbReference type="PROSITE-ProRule" id="PRU00169"/>
    </source>
</evidence>
<dbReference type="PRINTS" id="PR00344">
    <property type="entry name" value="BCTRLSENSOR"/>
</dbReference>
<dbReference type="Gene3D" id="1.10.287.130">
    <property type="match status" value="1"/>
</dbReference>
<reference evidence="10" key="1">
    <citation type="submission" date="2021-01" db="EMBL/GenBank/DDBJ databases">
        <authorList>
            <person name="Corre E."/>
            <person name="Pelletier E."/>
            <person name="Niang G."/>
            <person name="Scheremetjew M."/>
            <person name="Finn R."/>
            <person name="Kale V."/>
            <person name="Holt S."/>
            <person name="Cochrane G."/>
            <person name="Meng A."/>
            <person name="Brown T."/>
            <person name="Cohen L."/>
        </authorList>
    </citation>
    <scope>NUCLEOTIDE SEQUENCE</scope>
    <source>
        <strain evidence="10">NIES-2562</strain>
    </source>
</reference>
<dbReference type="InterPro" id="IPR001789">
    <property type="entry name" value="Sig_transdc_resp-reg_receiver"/>
</dbReference>
<dbReference type="Gene3D" id="3.30.450.20">
    <property type="entry name" value="PAS domain"/>
    <property type="match status" value="1"/>
</dbReference>
<evidence type="ECO:0000256" key="1">
    <source>
        <dbReference type="ARBA" id="ARBA00000085"/>
    </source>
</evidence>
<dbReference type="SMART" id="SM00387">
    <property type="entry name" value="HATPase_c"/>
    <property type="match status" value="1"/>
</dbReference>
<keyword evidence="5" id="KW-0418">Kinase</keyword>
<dbReference type="AlphaFoldDB" id="A0A7S3D3D3"/>
<dbReference type="EMBL" id="HBIB01011376">
    <property type="protein sequence ID" value="CAE0245194.1"/>
    <property type="molecule type" value="Transcribed_RNA"/>
</dbReference>
<dbReference type="SUPFAM" id="SSF55874">
    <property type="entry name" value="ATPase domain of HSP90 chaperone/DNA topoisomerase II/histidine kinase"/>
    <property type="match status" value="1"/>
</dbReference>
<evidence type="ECO:0000256" key="3">
    <source>
        <dbReference type="ARBA" id="ARBA00022553"/>
    </source>
</evidence>
<evidence type="ECO:0000256" key="4">
    <source>
        <dbReference type="ARBA" id="ARBA00022679"/>
    </source>
</evidence>